<keyword evidence="2" id="KW-0472">Membrane</keyword>
<dbReference type="Proteomes" id="UP001142393">
    <property type="component" value="Unassembled WGS sequence"/>
</dbReference>
<name>A0A9W8TT38_9AGAR</name>
<evidence type="ECO:0000256" key="1">
    <source>
        <dbReference type="SAM" id="MobiDB-lite"/>
    </source>
</evidence>
<feature type="compositionally biased region" description="Low complexity" evidence="1">
    <location>
        <begin position="126"/>
        <end position="160"/>
    </location>
</feature>
<keyword evidence="2" id="KW-1133">Transmembrane helix</keyword>
<keyword evidence="5" id="KW-1185">Reference proteome</keyword>
<evidence type="ECO:0000313" key="4">
    <source>
        <dbReference type="EMBL" id="KAJ3739121.1"/>
    </source>
</evidence>
<comment type="caution">
    <text evidence="4">The sequence shown here is derived from an EMBL/GenBank/DDBJ whole genome shotgun (WGS) entry which is preliminary data.</text>
</comment>
<evidence type="ECO:0000313" key="5">
    <source>
        <dbReference type="Proteomes" id="UP001142393"/>
    </source>
</evidence>
<protein>
    <submittedName>
        <fullName evidence="4">Uncharacterized protein</fullName>
    </submittedName>
</protein>
<sequence>MLLAWLLAFLAFIIQTVSSVDVIGPISTGPPEIVSNEATATWILQDDDASLSSGFSMVLVNDNAGVTTEWSTIVSPQGQSTGTVHFTPSVAGPHRVEVIPFGSETDSDKGSSSEFIVLQNDGSNGGSSSSRLASDTTSSSSSPSVTGSRHSPTSTPTTTTQAANPSRAGFDEYSVAIVLCVIFGLILLGFLLLAVILLLRRRRRLRFSADQIRPAKHQWERFHWSSSETASRTDASSELFETSKTAPMSVLNASESWDTSSIAPSDSVSRLLSLKRFEGRQPERHNFSPADRSRNKRSIVDWSDVGTDIVEETNWVHAGGPELIPQIRRNR</sequence>
<feature type="chain" id="PRO_5040763715" evidence="3">
    <location>
        <begin position="20"/>
        <end position="331"/>
    </location>
</feature>
<gene>
    <name evidence="4" type="ORF">DFH05DRAFT_1530790</name>
</gene>
<evidence type="ECO:0000256" key="3">
    <source>
        <dbReference type="SAM" id="SignalP"/>
    </source>
</evidence>
<dbReference type="AlphaFoldDB" id="A0A9W8TT38"/>
<keyword evidence="2" id="KW-0812">Transmembrane</keyword>
<feature type="signal peptide" evidence="3">
    <location>
        <begin position="1"/>
        <end position="19"/>
    </location>
</feature>
<keyword evidence="3" id="KW-0732">Signal</keyword>
<reference evidence="4 5" key="1">
    <citation type="journal article" date="2023" name="Proc. Natl. Acad. Sci. U.S.A.">
        <title>A global phylogenomic analysis of the shiitake genus Lentinula.</title>
        <authorList>
            <person name="Sierra-Patev S."/>
            <person name="Min B."/>
            <person name="Naranjo-Ortiz M."/>
            <person name="Looney B."/>
            <person name="Konkel Z."/>
            <person name="Slot J.C."/>
            <person name="Sakamoto Y."/>
            <person name="Steenwyk J.L."/>
            <person name="Rokas A."/>
            <person name="Carro J."/>
            <person name="Camarero S."/>
            <person name="Ferreira P."/>
            <person name="Molpeceres G."/>
            <person name="Ruiz-Duenas F.J."/>
            <person name="Serrano A."/>
            <person name="Henrissat B."/>
            <person name="Drula E."/>
            <person name="Hughes K.W."/>
            <person name="Mata J.L."/>
            <person name="Ishikawa N.K."/>
            <person name="Vargas-Isla R."/>
            <person name="Ushijima S."/>
            <person name="Smith C.A."/>
            <person name="Donoghue J."/>
            <person name="Ahrendt S."/>
            <person name="Andreopoulos W."/>
            <person name="He G."/>
            <person name="LaButti K."/>
            <person name="Lipzen A."/>
            <person name="Ng V."/>
            <person name="Riley R."/>
            <person name="Sandor L."/>
            <person name="Barry K."/>
            <person name="Martinez A.T."/>
            <person name="Xiao Y."/>
            <person name="Gibbons J.G."/>
            <person name="Terashima K."/>
            <person name="Grigoriev I.V."/>
            <person name="Hibbett D."/>
        </authorList>
    </citation>
    <scope>NUCLEOTIDE SEQUENCE [LARGE SCALE GENOMIC DNA]</scope>
    <source>
        <strain evidence="4 5">TFB7810</strain>
    </source>
</reference>
<evidence type="ECO:0000256" key="2">
    <source>
        <dbReference type="SAM" id="Phobius"/>
    </source>
</evidence>
<feature type="region of interest" description="Disordered" evidence="1">
    <location>
        <begin position="100"/>
        <end position="165"/>
    </location>
</feature>
<organism evidence="4 5">
    <name type="scientific">Lentinula detonsa</name>
    <dbReference type="NCBI Taxonomy" id="2804962"/>
    <lineage>
        <taxon>Eukaryota</taxon>
        <taxon>Fungi</taxon>
        <taxon>Dikarya</taxon>
        <taxon>Basidiomycota</taxon>
        <taxon>Agaricomycotina</taxon>
        <taxon>Agaricomycetes</taxon>
        <taxon>Agaricomycetidae</taxon>
        <taxon>Agaricales</taxon>
        <taxon>Marasmiineae</taxon>
        <taxon>Omphalotaceae</taxon>
        <taxon>Lentinula</taxon>
    </lineage>
</organism>
<feature type="transmembrane region" description="Helical" evidence="2">
    <location>
        <begin position="173"/>
        <end position="199"/>
    </location>
</feature>
<proteinExistence type="predicted"/>
<accession>A0A9W8TT38</accession>
<dbReference type="EMBL" id="JANVFU010000020">
    <property type="protein sequence ID" value="KAJ3739121.1"/>
    <property type="molecule type" value="Genomic_DNA"/>
</dbReference>